<evidence type="ECO:0000259" key="5">
    <source>
        <dbReference type="PROSITE" id="PS50977"/>
    </source>
</evidence>
<dbReference type="InterPro" id="IPR001647">
    <property type="entry name" value="HTH_TetR"/>
</dbReference>
<accession>A0A229UHA6</accession>
<keyword evidence="2 4" id="KW-0238">DNA-binding</keyword>
<dbReference type="PROSITE" id="PS50977">
    <property type="entry name" value="HTH_TETR_2"/>
    <property type="match status" value="1"/>
</dbReference>
<dbReference type="SUPFAM" id="SSF46689">
    <property type="entry name" value="Homeodomain-like"/>
    <property type="match status" value="1"/>
</dbReference>
<dbReference type="AlphaFoldDB" id="A0A229UHA6"/>
<comment type="caution">
    <text evidence="6">The sequence shown here is derived from an EMBL/GenBank/DDBJ whole genome shotgun (WGS) entry which is preliminary data.</text>
</comment>
<dbReference type="OrthoDB" id="2570341at2"/>
<dbReference type="RefSeq" id="WP_094018418.1">
    <property type="nucleotide sequence ID" value="NZ_NMQW01000057.1"/>
</dbReference>
<dbReference type="EMBL" id="NMQW01000057">
    <property type="protein sequence ID" value="OXM82776.1"/>
    <property type="molecule type" value="Genomic_DNA"/>
</dbReference>
<dbReference type="InterPro" id="IPR009057">
    <property type="entry name" value="Homeodomain-like_sf"/>
</dbReference>
<dbReference type="Pfam" id="PF02909">
    <property type="entry name" value="TetR_C_1"/>
    <property type="match status" value="1"/>
</dbReference>
<keyword evidence="7" id="KW-1185">Reference proteome</keyword>
<dbReference type="SUPFAM" id="SSF48498">
    <property type="entry name" value="Tetracyclin repressor-like, C-terminal domain"/>
    <property type="match status" value="1"/>
</dbReference>
<sequence length="226" mass="25636">MMNPKRTIVSRRSRPAKEPLSHELIVRTAYSLLKEEGMQGMTMRKIAKALDTGPSSLYVYVKNLQELNAYVMDYGLSELVLPPADESSWNIRLFGALDNYLMLLYEQPGLAELSLTTIPMGVNFLRLTEYILAALHEAGIRDRSAAWGVDLFLFYVSSVAFEQTSWKKNEGMQMSVIKESFLSADPTHYPMIASLSEEMFTGDNASKERFRWGLEVILQGIVQSYK</sequence>
<dbReference type="Pfam" id="PF00440">
    <property type="entry name" value="TetR_N"/>
    <property type="match status" value="1"/>
</dbReference>
<evidence type="ECO:0000256" key="1">
    <source>
        <dbReference type="ARBA" id="ARBA00023015"/>
    </source>
</evidence>
<feature type="DNA-binding region" description="H-T-H motif" evidence="4">
    <location>
        <begin position="42"/>
        <end position="61"/>
    </location>
</feature>
<dbReference type="Proteomes" id="UP000215509">
    <property type="component" value="Unassembled WGS sequence"/>
</dbReference>
<evidence type="ECO:0000256" key="4">
    <source>
        <dbReference type="PROSITE-ProRule" id="PRU00335"/>
    </source>
</evidence>
<dbReference type="Gene3D" id="1.10.357.10">
    <property type="entry name" value="Tetracycline Repressor, domain 2"/>
    <property type="match status" value="1"/>
</dbReference>
<keyword evidence="1" id="KW-0805">Transcription regulation</keyword>
<evidence type="ECO:0000313" key="6">
    <source>
        <dbReference type="EMBL" id="OXM82776.1"/>
    </source>
</evidence>
<name>A0A229UHA6_9BACL</name>
<gene>
    <name evidence="6" type="ORF">CF651_29375</name>
</gene>
<reference evidence="6 7" key="1">
    <citation type="submission" date="2017-07" db="EMBL/GenBank/DDBJ databases">
        <title>Genome sequencing and assembly of Paenibacillus rigui.</title>
        <authorList>
            <person name="Mayilraj S."/>
        </authorList>
    </citation>
    <scope>NUCLEOTIDE SEQUENCE [LARGE SCALE GENOMIC DNA]</scope>
    <source>
        <strain evidence="6 7">JCM 16352</strain>
    </source>
</reference>
<evidence type="ECO:0000256" key="2">
    <source>
        <dbReference type="ARBA" id="ARBA00023125"/>
    </source>
</evidence>
<proteinExistence type="predicted"/>
<evidence type="ECO:0000313" key="7">
    <source>
        <dbReference type="Proteomes" id="UP000215509"/>
    </source>
</evidence>
<feature type="domain" description="HTH tetR-type" evidence="5">
    <location>
        <begin position="19"/>
        <end position="79"/>
    </location>
</feature>
<organism evidence="6 7">
    <name type="scientific">Paenibacillus rigui</name>
    <dbReference type="NCBI Taxonomy" id="554312"/>
    <lineage>
        <taxon>Bacteria</taxon>
        <taxon>Bacillati</taxon>
        <taxon>Bacillota</taxon>
        <taxon>Bacilli</taxon>
        <taxon>Bacillales</taxon>
        <taxon>Paenibacillaceae</taxon>
        <taxon>Paenibacillus</taxon>
    </lineage>
</organism>
<dbReference type="InterPro" id="IPR036271">
    <property type="entry name" value="Tet_transcr_reg_TetR-rel_C_sf"/>
</dbReference>
<keyword evidence="3" id="KW-0804">Transcription</keyword>
<protein>
    <submittedName>
        <fullName evidence="6">TetR family transcriptional regulator</fullName>
    </submittedName>
</protein>
<evidence type="ECO:0000256" key="3">
    <source>
        <dbReference type="ARBA" id="ARBA00023163"/>
    </source>
</evidence>
<dbReference type="GO" id="GO:0003677">
    <property type="term" value="F:DNA binding"/>
    <property type="evidence" value="ECO:0007669"/>
    <property type="project" value="UniProtKB-UniRule"/>
</dbReference>
<dbReference type="GO" id="GO:0045892">
    <property type="term" value="P:negative regulation of DNA-templated transcription"/>
    <property type="evidence" value="ECO:0007669"/>
    <property type="project" value="InterPro"/>
</dbReference>
<dbReference type="InterPro" id="IPR004111">
    <property type="entry name" value="Repressor_TetR_C"/>
</dbReference>